<evidence type="ECO:0000256" key="6">
    <source>
        <dbReference type="ARBA" id="ARBA00022723"/>
    </source>
</evidence>
<dbReference type="InterPro" id="IPR013784">
    <property type="entry name" value="Carb-bd-like_fold"/>
</dbReference>
<feature type="chain" id="PRO_5038512594" description="Alpha-amylase" evidence="13">
    <location>
        <begin position="19"/>
        <end position="574"/>
    </location>
</feature>
<comment type="caution">
    <text evidence="15">The sequence shown here is derived from an EMBL/GenBank/DDBJ whole genome shotgun (WGS) entry which is preliminary data.</text>
</comment>
<dbReference type="SUPFAM" id="SSF51445">
    <property type="entry name" value="(Trans)glycosidases"/>
    <property type="match status" value="1"/>
</dbReference>
<dbReference type="SUPFAM" id="SSF51011">
    <property type="entry name" value="Glycosyl hydrolase domain"/>
    <property type="match status" value="1"/>
</dbReference>
<dbReference type="InterPro" id="IPR013783">
    <property type="entry name" value="Ig-like_fold"/>
</dbReference>
<dbReference type="CDD" id="cd05808">
    <property type="entry name" value="CBM20_alpha_amylase"/>
    <property type="match status" value="1"/>
</dbReference>
<keyword evidence="7 12" id="KW-0378">Hydrolase</keyword>
<dbReference type="InterPro" id="IPR000258">
    <property type="entry name" value="Ice_nucleatn"/>
</dbReference>
<dbReference type="AlphaFoldDB" id="A0A0A0BXU9"/>
<dbReference type="EC" id="3.2.1.1" evidence="4 12"/>
<evidence type="ECO:0000256" key="7">
    <source>
        <dbReference type="ARBA" id="ARBA00022801"/>
    </source>
</evidence>
<dbReference type="GO" id="GO:0004556">
    <property type="term" value="F:alpha-amylase activity"/>
    <property type="evidence" value="ECO:0007669"/>
    <property type="project" value="UniProtKB-UniRule"/>
</dbReference>
<keyword evidence="13" id="KW-0732">Signal</keyword>
<keyword evidence="10 12" id="KW-0326">Glycosidase</keyword>
<dbReference type="Proteomes" id="UP000029839">
    <property type="component" value="Unassembled WGS sequence"/>
</dbReference>
<evidence type="ECO:0000259" key="14">
    <source>
        <dbReference type="PROSITE" id="PS51166"/>
    </source>
</evidence>
<evidence type="ECO:0000256" key="2">
    <source>
        <dbReference type="ARBA" id="ARBA00001913"/>
    </source>
</evidence>
<dbReference type="Pfam" id="PF02806">
    <property type="entry name" value="Alpha-amylase_C"/>
    <property type="match status" value="1"/>
</dbReference>
<dbReference type="InterPro" id="IPR002044">
    <property type="entry name" value="CBM20"/>
</dbReference>
<keyword evidence="8" id="KW-0106">Calcium</keyword>
<evidence type="ECO:0000256" key="12">
    <source>
        <dbReference type="RuleBase" id="RU361134"/>
    </source>
</evidence>
<proteinExistence type="inferred from homology"/>
<dbReference type="SMART" id="SM00632">
    <property type="entry name" value="Aamy_C"/>
    <property type="match status" value="1"/>
</dbReference>
<name>A0A0A0BXU9_9CELL</name>
<dbReference type="SUPFAM" id="SSF49452">
    <property type="entry name" value="Starch-binding domain-like"/>
    <property type="match status" value="1"/>
</dbReference>
<dbReference type="Gene3D" id="2.60.40.10">
    <property type="entry name" value="Immunoglobulins"/>
    <property type="match status" value="1"/>
</dbReference>
<reference evidence="15 16" key="2">
    <citation type="journal article" date="2015" name="Stand. Genomic Sci.">
        <title>Draft genome sequence of Cellulomonas carbonis T26(T) and comparative analysis of six Cellulomonas genomes.</title>
        <authorList>
            <person name="Zhuang W."/>
            <person name="Zhang S."/>
            <person name="Xia X."/>
            <person name="Wang G."/>
        </authorList>
    </citation>
    <scope>NUCLEOTIDE SEQUENCE [LARGE SCALE GENOMIC DNA]</scope>
    <source>
        <strain evidence="15 16">T26</strain>
    </source>
</reference>
<comment type="catalytic activity">
    <reaction evidence="1 12">
        <text>Endohydrolysis of (1-&gt;4)-alpha-D-glucosidic linkages in polysaccharides containing three or more (1-&gt;4)-alpha-linked D-glucose units.</text>
        <dbReference type="EC" id="3.2.1.1"/>
    </reaction>
</comment>
<feature type="signal peptide" evidence="13">
    <location>
        <begin position="1"/>
        <end position="18"/>
    </location>
</feature>
<dbReference type="InterPro" id="IPR006048">
    <property type="entry name" value="A-amylase/branching_C"/>
</dbReference>
<feature type="domain" description="CBM20" evidence="14">
    <location>
        <begin position="473"/>
        <end position="574"/>
    </location>
</feature>
<sequence length="574" mass="60231">MAGALATAGLVGTTAVTAAPAAAEPSGSKDVTAVLFQWRWTSVAAACRDSLGPAGYGWVQVSPPQEHVQGSQWWTSYQPVSYRIESKLGTRAEFASMVSTCRAAGVNVIADTVINHMSGKPEGGTGVAGSSFQYYSYPGIYGSQDFNDCRRNIANYGDRWEVQNCNLVALADLRTGSDYVRGRIAAYMNDLISLGVRGFRIDAAKHMPAGDVAAIRSRLSDQSVYIVQEVIGAAGEPIQDTEYTSIGDVHEFDYGRNLKRIFTNEKLAYLSSFGESWGMLPSGSAGVFVDNHDTERNGETLNAGYGSTYTLANVFMLAWPYGSPAVHSGYTVGSDHDAGAPNGGAVTCYQNGWTCQHDWRQIRNMVGFHNAVKGTPVNQWWSNGNDAIAFGRGSAGYAVINKEGSALSRTFTTSLPAGRYCDVISGAPTSTGCSGTTVTVGSGGTFTASVGARDALAIHVGARAGGGTTGGGGDDGATAAVSFGVSATTVWGQDVRVVGNHPSLGSWSPANGARLSSSTYPVWRAQVALPAGTRVEFKYVKVDGAGDVVWESGANRVATVPSSGVLTLNDAWRS</sequence>
<evidence type="ECO:0000256" key="4">
    <source>
        <dbReference type="ARBA" id="ARBA00012595"/>
    </source>
</evidence>
<dbReference type="InterPro" id="IPR013780">
    <property type="entry name" value="Glyco_hydro_b"/>
</dbReference>
<dbReference type="GO" id="GO:2001070">
    <property type="term" value="F:starch binding"/>
    <property type="evidence" value="ECO:0007669"/>
    <property type="project" value="InterPro"/>
</dbReference>
<dbReference type="PROSITE" id="PS00314">
    <property type="entry name" value="ICE_NUCLEATION"/>
    <property type="match status" value="1"/>
</dbReference>
<keyword evidence="9 12" id="KW-0119">Carbohydrate metabolism</keyword>
<accession>A0A0A0BXU9</accession>
<dbReference type="SMART" id="SM00642">
    <property type="entry name" value="Aamy"/>
    <property type="match status" value="1"/>
</dbReference>
<dbReference type="GO" id="GO:0009279">
    <property type="term" value="C:cell outer membrane"/>
    <property type="evidence" value="ECO:0007669"/>
    <property type="project" value="InterPro"/>
</dbReference>
<dbReference type="InterPro" id="IPR017853">
    <property type="entry name" value="GH"/>
</dbReference>
<evidence type="ECO:0000256" key="5">
    <source>
        <dbReference type="ARBA" id="ARBA00017303"/>
    </source>
</evidence>
<dbReference type="Gene3D" id="2.60.40.1180">
    <property type="entry name" value="Golgi alpha-mannosidase II"/>
    <property type="match status" value="1"/>
</dbReference>
<dbReference type="OrthoDB" id="9805159at2"/>
<dbReference type="PROSITE" id="PS51166">
    <property type="entry name" value="CBM20"/>
    <property type="match status" value="1"/>
</dbReference>
<organism evidence="15 16">
    <name type="scientific">Cellulomonas carbonis T26</name>
    <dbReference type="NCBI Taxonomy" id="947969"/>
    <lineage>
        <taxon>Bacteria</taxon>
        <taxon>Bacillati</taxon>
        <taxon>Actinomycetota</taxon>
        <taxon>Actinomycetes</taxon>
        <taxon>Micrococcales</taxon>
        <taxon>Cellulomonadaceae</taxon>
        <taxon>Cellulomonas</taxon>
    </lineage>
</organism>
<evidence type="ECO:0000313" key="15">
    <source>
        <dbReference type="EMBL" id="KGM12014.1"/>
    </source>
</evidence>
<dbReference type="GO" id="GO:0046872">
    <property type="term" value="F:metal ion binding"/>
    <property type="evidence" value="ECO:0007669"/>
    <property type="project" value="UniProtKB-KW"/>
</dbReference>
<evidence type="ECO:0000256" key="3">
    <source>
        <dbReference type="ARBA" id="ARBA00008061"/>
    </source>
</evidence>
<dbReference type="FunFam" id="2.60.40.10:FF:000552">
    <property type="entry name" value="Related to glucoamylase"/>
    <property type="match status" value="1"/>
</dbReference>
<dbReference type="SMART" id="SM01065">
    <property type="entry name" value="CBM_2"/>
    <property type="match status" value="1"/>
</dbReference>
<evidence type="ECO:0000256" key="11">
    <source>
        <dbReference type="RuleBase" id="RU003615"/>
    </source>
</evidence>
<dbReference type="PANTHER" id="PTHR43447">
    <property type="entry name" value="ALPHA-AMYLASE"/>
    <property type="match status" value="1"/>
</dbReference>
<gene>
    <name evidence="15" type="ORF">N868_03590</name>
</gene>
<protein>
    <recommendedName>
        <fullName evidence="5 12">Alpha-amylase</fullName>
        <ecNumber evidence="4 12">3.2.1.1</ecNumber>
    </recommendedName>
</protein>
<dbReference type="Pfam" id="PF00128">
    <property type="entry name" value="Alpha-amylase"/>
    <property type="match status" value="1"/>
</dbReference>
<reference evidence="15 16" key="1">
    <citation type="submission" date="2013-08" db="EMBL/GenBank/DDBJ databases">
        <title>Genome sequencing of Cellulomonas carbonis T26.</title>
        <authorList>
            <person name="Chen F."/>
            <person name="Li Y."/>
            <person name="Wang G."/>
        </authorList>
    </citation>
    <scope>NUCLEOTIDE SEQUENCE [LARGE SCALE GENOMIC DNA]</scope>
    <source>
        <strain evidence="15 16">T26</strain>
    </source>
</reference>
<dbReference type="GO" id="GO:0005975">
    <property type="term" value="P:carbohydrate metabolic process"/>
    <property type="evidence" value="ECO:0007669"/>
    <property type="project" value="InterPro"/>
</dbReference>
<evidence type="ECO:0000256" key="10">
    <source>
        <dbReference type="ARBA" id="ARBA00023295"/>
    </source>
</evidence>
<dbReference type="PRINTS" id="PR00110">
    <property type="entry name" value="ALPHAAMYLASE"/>
</dbReference>
<comment type="similarity">
    <text evidence="3 11">Belongs to the glycosyl hydrolase 13 family.</text>
</comment>
<keyword evidence="16" id="KW-1185">Reference proteome</keyword>
<dbReference type="InterPro" id="IPR031319">
    <property type="entry name" value="A-amylase_C"/>
</dbReference>
<dbReference type="InterPro" id="IPR006046">
    <property type="entry name" value="Alpha_amylase"/>
</dbReference>
<keyword evidence="6" id="KW-0479">Metal-binding</keyword>
<evidence type="ECO:0000313" key="16">
    <source>
        <dbReference type="Proteomes" id="UP000029839"/>
    </source>
</evidence>
<evidence type="ECO:0000256" key="13">
    <source>
        <dbReference type="SAM" id="SignalP"/>
    </source>
</evidence>
<evidence type="ECO:0000256" key="1">
    <source>
        <dbReference type="ARBA" id="ARBA00000548"/>
    </source>
</evidence>
<evidence type="ECO:0000256" key="8">
    <source>
        <dbReference type="ARBA" id="ARBA00022837"/>
    </source>
</evidence>
<dbReference type="EMBL" id="AXCY01000010">
    <property type="protein sequence ID" value="KGM12014.1"/>
    <property type="molecule type" value="Genomic_DNA"/>
</dbReference>
<evidence type="ECO:0000256" key="9">
    <source>
        <dbReference type="ARBA" id="ARBA00023277"/>
    </source>
</evidence>
<comment type="cofactor">
    <cofactor evidence="2">
        <name>Ca(2+)</name>
        <dbReference type="ChEBI" id="CHEBI:29108"/>
    </cofactor>
</comment>
<dbReference type="Gene3D" id="3.20.20.80">
    <property type="entry name" value="Glycosidases"/>
    <property type="match status" value="1"/>
</dbReference>
<dbReference type="CDD" id="cd11317">
    <property type="entry name" value="AmyAc_bac_euk_AmyA"/>
    <property type="match status" value="1"/>
</dbReference>
<dbReference type="InterPro" id="IPR006047">
    <property type="entry name" value="GH13_cat_dom"/>
</dbReference>
<dbReference type="Pfam" id="PF00686">
    <property type="entry name" value="CBM_20"/>
    <property type="match status" value="1"/>
</dbReference>